<evidence type="ECO:0000313" key="3">
    <source>
        <dbReference type="Proteomes" id="UP001519289"/>
    </source>
</evidence>
<feature type="domain" description="Copper amine oxidase-like N-terminal" evidence="1">
    <location>
        <begin position="54"/>
        <end position="90"/>
    </location>
</feature>
<comment type="caution">
    <text evidence="2">The sequence shown here is derived from an EMBL/GenBank/DDBJ whole genome shotgun (WGS) entry which is preliminary data.</text>
</comment>
<organism evidence="2 3">
    <name type="scientific">Symbiobacterium terraclitae</name>
    <dbReference type="NCBI Taxonomy" id="557451"/>
    <lineage>
        <taxon>Bacteria</taxon>
        <taxon>Bacillati</taxon>
        <taxon>Bacillota</taxon>
        <taxon>Clostridia</taxon>
        <taxon>Eubacteriales</taxon>
        <taxon>Symbiobacteriaceae</taxon>
        <taxon>Symbiobacterium</taxon>
    </lineage>
</organism>
<dbReference type="InterPro" id="IPR012854">
    <property type="entry name" value="Cu_amine_oxidase-like_N"/>
</dbReference>
<dbReference type="InterPro" id="IPR036582">
    <property type="entry name" value="Mao_N_sf"/>
</dbReference>
<gene>
    <name evidence="2" type="ORF">J2Z79_001853</name>
</gene>
<dbReference type="Pfam" id="PF07833">
    <property type="entry name" value="Cu_amine_oxidN1"/>
    <property type="match status" value="1"/>
</dbReference>
<reference evidence="2 3" key="1">
    <citation type="submission" date="2021-03" db="EMBL/GenBank/DDBJ databases">
        <title>Genomic Encyclopedia of Type Strains, Phase IV (KMG-IV): sequencing the most valuable type-strain genomes for metagenomic binning, comparative biology and taxonomic classification.</title>
        <authorList>
            <person name="Goeker M."/>
        </authorList>
    </citation>
    <scope>NUCLEOTIDE SEQUENCE [LARGE SCALE GENOMIC DNA]</scope>
    <source>
        <strain evidence="2 3">DSM 27138</strain>
    </source>
</reference>
<evidence type="ECO:0000259" key="1">
    <source>
        <dbReference type="Pfam" id="PF07833"/>
    </source>
</evidence>
<evidence type="ECO:0000313" key="2">
    <source>
        <dbReference type="EMBL" id="MBP2018442.1"/>
    </source>
</evidence>
<dbReference type="EMBL" id="JAGGLG010000013">
    <property type="protein sequence ID" value="MBP2018442.1"/>
    <property type="molecule type" value="Genomic_DNA"/>
</dbReference>
<dbReference type="Proteomes" id="UP001519289">
    <property type="component" value="Unassembled WGS sequence"/>
</dbReference>
<accession>A0ABS4JSE2</accession>
<proteinExistence type="predicted"/>
<dbReference type="RefSeq" id="WP_209466570.1">
    <property type="nucleotide sequence ID" value="NZ_JAGGLG010000013.1"/>
</dbReference>
<name>A0ABS4JSE2_9FIRM</name>
<protein>
    <recommendedName>
        <fullName evidence="1">Copper amine oxidase-like N-terminal domain-containing protein</fullName>
    </recommendedName>
</protein>
<keyword evidence="3" id="KW-1185">Reference proteome</keyword>
<dbReference type="SUPFAM" id="SSF55383">
    <property type="entry name" value="Copper amine oxidase, domain N"/>
    <property type="match status" value="1"/>
</dbReference>
<sequence>MRQRGLLGFAAGFVTAAVLFGGVVAGAAGFEQQITAYFRPLRFVFDGVERQPPADQQGFVYNGRTYVPLRFMAESLGRPVEYDDATGTIYVGAVPGEVPAIWANLTPQGEGSFSVRYFSRNALSLQGAEMPEAVLVSAVAPASDVADKRGTVAQVWADYDLPPGVTRMTGTLFVPQHYLGEEGERRVGRLVVLNELNRTIYTSPDLTTKSDAVPFEIPLEGVQRVRIAVSLHPYEGRPLGDSLVMAQLGISELTIK</sequence>